<feature type="domain" description="HD-GYP" evidence="3">
    <location>
        <begin position="128"/>
        <end position="323"/>
    </location>
</feature>
<dbReference type="Pfam" id="PF00072">
    <property type="entry name" value="Response_reg"/>
    <property type="match status" value="1"/>
</dbReference>
<dbReference type="EMBL" id="LGKP01000015">
    <property type="protein sequence ID" value="KPL88929.1"/>
    <property type="molecule type" value="Genomic_DNA"/>
</dbReference>
<evidence type="ECO:0000259" key="3">
    <source>
        <dbReference type="PROSITE" id="PS51832"/>
    </source>
</evidence>
<organism evidence="4 5">
    <name type="scientific">Herpetosiphon geysericola</name>
    <dbReference type="NCBI Taxonomy" id="70996"/>
    <lineage>
        <taxon>Bacteria</taxon>
        <taxon>Bacillati</taxon>
        <taxon>Chloroflexota</taxon>
        <taxon>Chloroflexia</taxon>
        <taxon>Herpetosiphonales</taxon>
        <taxon>Herpetosiphonaceae</taxon>
        <taxon>Herpetosiphon</taxon>
    </lineage>
</organism>
<dbReference type="NCBIfam" id="TIGR00277">
    <property type="entry name" value="HDIG"/>
    <property type="match status" value="1"/>
</dbReference>
<dbReference type="PANTHER" id="PTHR45228">
    <property type="entry name" value="CYCLIC DI-GMP PHOSPHODIESTERASE TM_0186-RELATED"/>
    <property type="match status" value="1"/>
</dbReference>
<dbReference type="InterPro" id="IPR001789">
    <property type="entry name" value="Sig_transdc_resp-reg_receiver"/>
</dbReference>
<evidence type="ECO:0000259" key="2">
    <source>
        <dbReference type="PROSITE" id="PS50110"/>
    </source>
</evidence>
<keyword evidence="4" id="KW-0378">Hydrolase</keyword>
<keyword evidence="1" id="KW-0597">Phosphoprotein</keyword>
<dbReference type="AlphaFoldDB" id="A0A0P6YHI0"/>
<dbReference type="CDD" id="cd00077">
    <property type="entry name" value="HDc"/>
    <property type="match status" value="1"/>
</dbReference>
<accession>A0A0P6YHI0</accession>
<dbReference type="SMART" id="SM00448">
    <property type="entry name" value="REC"/>
    <property type="match status" value="1"/>
</dbReference>
<feature type="domain" description="Response regulatory" evidence="2">
    <location>
        <begin position="4"/>
        <end position="120"/>
    </location>
</feature>
<dbReference type="SUPFAM" id="SSF109604">
    <property type="entry name" value="HD-domain/PDEase-like"/>
    <property type="match status" value="1"/>
</dbReference>
<dbReference type="PANTHER" id="PTHR45228:SF1">
    <property type="entry name" value="CYCLIC DI-GMP PHOSPHODIESTERASE TM_0186"/>
    <property type="match status" value="1"/>
</dbReference>
<dbReference type="InterPro" id="IPR006675">
    <property type="entry name" value="HDIG_dom"/>
</dbReference>
<sequence length="328" mass="37281">MSEIILVVDDEARSIDTLRRVLERERYTVRVARNGVEALDDIQICMPDLVLLDVTMPVMNGFEVCRRLRDREETQLLPVAMLTGLNDDESRILGLEMGADDFINKPFERTVLLARIRSLLRVRRLTEELESTERVIFTLATTVESRDPYTEGHLRRLASYSHALATAYGCDAKEARLIRYGGLLHDIGKIIIRETVLQKEGKLTDEEYEEMKKHPQIGANIVAPMRFSVSVGPMVLHHHERWDGKGYPHGIAGDTIPLGARIIAVVDSFDAMTTDRPYRKGMSRSQAVQVLRSGRNTQWQAELVDLFVELIEHGHVASDDLSWVLHND</sequence>
<dbReference type="RefSeq" id="WP_054534248.1">
    <property type="nucleotide sequence ID" value="NZ_LGKP01000015.1"/>
</dbReference>
<dbReference type="PROSITE" id="PS50110">
    <property type="entry name" value="RESPONSE_REGULATORY"/>
    <property type="match status" value="1"/>
</dbReference>
<dbReference type="Gene3D" id="6.10.250.690">
    <property type="match status" value="1"/>
</dbReference>
<reference evidence="4 5" key="1">
    <citation type="submission" date="2015-07" db="EMBL/GenBank/DDBJ databases">
        <title>Whole genome sequence of Herpetosiphon geysericola DSM 7119.</title>
        <authorList>
            <person name="Hemp J."/>
            <person name="Ward L.M."/>
            <person name="Pace L.A."/>
            <person name="Fischer W.W."/>
        </authorList>
    </citation>
    <scope>NUCLEOTIDE SEQUENCE [LARGE SCALE GENOMIC DNA]</scope>
    <source>
        <strain evidence="4 5">DSM 7119</strain>
    </source>
</reference>
<gene>
    <name evidence="4" type="ORF">SE18_09715</name>
</gene>
<dbReference type="InterPro" id="IPR052020">
    <property type="entry name" value="Cyclic_di-GMP/3'3'-cGAMP_PDE"/>
</dbReference>
<dbReference type="Pfam" id="PF13487">
    <property type="entry name" value="HD_5"/>
    <property type="match status" value="1"/>
</dbReference>
<dbReference type="InterPro" id="IPR011006">
    <property type="entry name" value="CheY-like_superfamily"/>
</dbReference>
<dbReference type="SUPFAM" id="SSF52172">
    <property type="entry name" value="CheY-like"/>
    <property type="match status" value="1"/>
</dbReference>
<dbReference type="SMART" id="SM00471">
    <property type="entry name" value="HDc"/>
    <property type="match status" value="1"/>
</dbReference>
<evidence type="ECO:0000256" key="1">
    <source>
        <dbReference type="PROSITE-ProRule" id="PRU00169"/>
    </source>
</evidence>
<dbReference type="STRING" id="70996.SE18_09715"/>
<comment type="caution">
    <text evidence="4">The sequence shown here is derived from an EMBL/GenBank/DDBJ whole genome shotgun (WGS) entry which is preliminary data.</text>
</comment>
<proteinExistence type="predicted"/>
<feature type="modified residue" description="4-aspartylphosphate" evidence="1">
    <location>
        <position position="53"/>
    </location>
</feature>
<name>A0A0P6YHI0_9CHLR</name>
<dbReference type="OrthoDB" id="9804863at2"/>
<keyword evidence="5" id="KW-1185">Reference proteome</keyword>
<dbReference type="InterPro" id="IPR037522">
    <property type="entry name" value="HD_GYP_dom"/>
</dbReference>
<dbReference type="Proteomes" id="UP000050277">
    <property type="component" value="Unassembled WGS sequence"/>
</dbReference>
<dbReference type="Gene3D" id="1.10.3210.10">
    <property type="entry name" value="Hypothetical protein af1432"/>
    <property type="match status" value="1"/>
</dbReference>
<dbReference type="PROSITE" id="PS51832">
    <property type="entry name" value="HD_GYP"/>
    <property type="match status" value="1"/>
</dbReference>
<dbReference type="InterPro" id="IPR003607">
    <property type="entry name" value="HD/PDEase_dom"/>
</dbReference>
<dbReference type="GO" id="GO:0000160">
    <property type="term" value="P:phosphorelay signal transduction system"/>
    <property type="evidence" value="ECO:0007669"/>
    <property type="project" value="InterPro"/>
</dbReference>
<dbReference type="GO" id="GO:0016787">
    <property type="term" value="F:hydrolase activity"/>
    <property type="evidence" value="ECO:0007669"/>
    <property type="project" value="UniProtKB-KW"/>
</dbReference>
<evidence type="ECO:0000313" key="4">
    <source>
        <dbReference type="EMBL" id="KPL88929.1"/>
    </source>
</evidence>
<protein>
    <submittedName>
        <fullName evidence="4">Phosphohydrolase</fullName>
    </submittedName>
</protein>
<dbReference type="Gene3D" id="3.40.50.2300">
    <property type="match status" value="1"/>
</dbReference>
<evidence type="ECO:0000313" key="5">
    <source>
        <dbReference type="Proteomes" id="UP000050277"/>
    </source>
</evidence>